<dbReference type="Gene3D" id="1.10.357.10">
    <property type="entry name" value="Tetracycline Repressor, domain 2"/>
    <property type="match status" value="1"/>
</dbReference>
<dbReference type="Proteomes" id="UP001575105">
    <property type="component" value="Unassembled WGS sequence"/>
</dbReference>
<evidence type="ECO:0000256" key="1">
    <source>
        <dbReference type="ARBA" id="ARBA00023015"/>
    </source>
</evidence>
<evidence type="ECO:0000313" key="7">
    <source>
        <dbReference type="EMBL" id="MFA9478364.1"/>
    </source>
</evidence>
<dbReference type="InterPro" id="IPR001647">
    <property type="entry name" value="HTH_TetR"/>
</dbReference>
<keyword evidence="2 4" id="KW-0238">DNA-binding</keyword>
<proteinExistence type="predicted"/>
<gene>
    <name evidence="7" type="ORF">ACERK3_08650</name>
</gene>
<evidence type="ECO:0000256" key="2">
    <source>
        <dbReference type="ARBA" id="ARBA00023125"/>
    </source>
</evidence>
<protein>
    <submittedName>
        <fullName evidence="7">TetR/AcrR family transcriptional regulator</fullName>
    </submittedName>
</protein>
<evidence type="ECO:0000259" key="6">
    <source>
        <dbReference type="PROSITE" id="PS50977"/>
    </source>
</evidence>
<dbReference type="RefSeq" id="WP_425345286.1">
    <property type="nucleotide sequence ID" value="NZ_JBGUBD010000004.1"/>
</dbReference>
<dbReference type="EMBL" id="JBGUBD010000004">
    <property type="protein sequence ID" value="MFA9478364.1"/>
    <property type="molecule type" value="Genomic_DNA"/>
</dbReference>
<sequence>MPRFPRKPGRPRDEALVARRRDEILDVAVAVFAEHGYRLTDVQVIADRLSLGKGTVYRYFPTKEALFLAAVDRGMRRLQSAIDEQVEAEADPVEQMRRAVEAYLAYFDTQPELVELLMQERAEFKDRKQSTYFFYVDQCRADRRERIKALQAEGLMRKLPPDRIIDVMDNVMYGAIFTNHFAGRRKSFQQQADEILDVVMYGCFEPGDRETLKANSRTETRKRPGGSRAGKRKAGQTRRKASS</sequence>
<dbReference type="Gene3D" id="1.10.10.60">
    <property type="entry name" value="Homeodomain-like"/>
    <property type="match status" value="1"/>
</dbReference>
<feature type="DNA-binding region" description="H-T-H motif" evidence="4">
    <location>
        <begin position="41"/>
        <end position="60"/>
    </location>
</feature>
<feature type="compositionally biased region" description="Basic residues" evidence="5">
    <location>
        <begin position="223"/>
        <end position="243"/>
    </location>
</feature>
<keyword evidence="8" id="KW-1185">Reference proteome</keyword>
<comment type="caution">
    <text evidence="7">The sequence shown here is derived from an EMBL/GenBank/DDBJ whole genome shotgun (WGS) entry which is preliminary data.</text>
</comment>
<feature type="region of interest" description="Disordered" evidence="5">
    <location>
        <begin position="208"/>
        <end position="243"/>
    </location>
</feature>
<evidence type="ECO:0000256" key="3">
    <source>
        <dbReference type="ARBA" id="ARBA00023163"/>
    </source>
</evidence>
<dbReference type="InterPro" id="IPR009057">
    <property type="entry name" value="Homeodomain-like_sf"/>
</dbReference>
<name>A0ABV4U6D1_9BACT</name>
<keyword evidence="3" id="KW-0804">Transcription</keyword>
<evidence type="ECO:0000256" key="4">
    <source>
        <dbReference type="PROSITE-ProRule" id="PRU00335"/>
    </source>
</evidence>
<organism evidence="7 8">
    <name type="scientific">Natronomicrosphaera hydrolytica</name>
    <dbReference type="NCBI Taxonomy" id="3242702"/>
    <lineage>
        <taxon>Bacteria</taxon>
        <taxon>Pseudomonadati</taxon>
        <taxon>Planctomycetota</taxon>
        <taxon>Phycisphaerae</taxon>
        <taxon>Phycisphaerales</taxon>
        <taxon>Phycisphaeraceae</taxon>
        <taxon>Natronomicrosphaera</taxon>
    </lineage>
</organism>
<dbReference type="InterPro" id="IPR050109">
    <property type="entry name" value="HTH-type_TetR-like_transc_reg"/>
</dbReference>
<dbReference type="SUPFAM" id="SSF46689">
    <property type="entry name" value="Homeodomain-like"/>
    <property type="match status" value="1"/>
</dbReference>
<evidence type="ECO:0000313" key="8">
    <source>
        <dbReference type="Proteomes" id="UP001575105"/>
    </source>
</evidence>
<evidence type="ECO:0000256" key="5">
    <source>
        <dbReference type="SAM" id="MobiDB-lite"/>
    </source>
</evidence>
<dbReference type="PRINTS" id="PR00455">
    <property type="entry name" value="HTHTETR"/>
</dbReference>
<dbReference type="SUPFAM" id="SSF48498">
    <property type="entry name" value="Tetracyclin repressor-like, C-terminal domain"/>
    <property type="match status" value="1"/>
</dbReference>
<dbReference type="PANTHER" id="PTHR30055">
    <property type="entry name" value="HTH-TYPE TRANSCRIPTIONAL REGULATOR RUTR"/>
    <property type="match status" value="1"/>
</dbReference>
<accession>A0ABV4U6D1</accession>
<reference evidence="7 8" key="1">
    <citation type="submission" date="2024-08" db="EMBL/GenBank/DDBJ databases">
        <title>Whole-genome sequencing of halo(alkali)philic microorganisms from hypersaline lakes.</title>
        <authorList>
            <person name="Sorokin D.Y."/>
            <person name="Merkel A.Y."/>
            <person name="Messina E."/>
            <person name="Yakimov M."/>
        </authorList>
    </citation>
    <scope>NUCLEOTIDE SEQUENCE [LARGE SCALE GENOMIC DNA]</scope>
    <source>
        <strain evidence="7 8">AB-hyl4</strain>
    </source>
</reference>
<dbReference type="InterPro" id="IPR036271">
    <property type="entry name" value="Tet_transcr_reg_TetR-rel_C_sf"/>
</dbReference>
<keyword evidence="1" id="KW-0805">Transcription regulation</keyword>
<feature type="domain" description="HTH tetR-type" evidence="6">
    <location>
        <begin position="18"/>
        <end position="78"/>
    </location>
</feature>
<feature type="compositionally biased region" description="Basic and acidic residues" evidence="5">
    <location>
        <begin position="208"/>
        <end position="222"/>
    </location>
</feature>
<dbReference type="PANTHER" id="PTHR30055:SF234">
    <property type="entry name" value="HTH-TYPE TRANSCRIPTIONAL REGULATOR BETI"/>
    <property type="match status" value="1"/>
</dbReference>
<dbReference type="Pfam" id="PF00440">
    <property type="entry name" value="TetR_N"/>
    <property type="match status" value="1"/>
</dbReference>
<dbReference type="PROSITE" id="PS50977">
    <property type="entry name" value="HTH_TETR_2"/>
    <property type="match status" value="1"/>
</dbReference>